<evidence type="ECO:0000313" key="6">
    <source>
        <dbReference type="EMBL" id="KRG30567.1"/>
    </source>
</evidence>
<gene>
    <name evidence="6" type="ORF">APR42_01490</name>
</gene>
<dbReference type="GO" id="GO:0006310">
    <property type="term" value="P:DNA recombination"/>
    <property type="evidence" value="ECO:0007669"/>
    <property type="project" value="UniProtKB-KW"/>
</dbReference>
<evidence type="ECO:0008006" key="8">
    <source>
        <dbReference type="Google" id="ProtNLM"/>
    </source>
</evidence>
<evidence type="ECO:0000256" key="3">
    <source>
        <dbReference type="SAM" id="Coils"/>
    </source>
</evidence>
<keyword evidence="1" id="KW-0238">DNA-binding</keyword>
<dbReference type="GO" id="GO:0015074">
    <property type="term" value="P:DNA integration"/>
    <property type="evidence" value="ECO:0007669"/>
    <property type="project" value="InterPro"/>
</dbReference>
<dbReference type="SUPFAM" id="SSF56349">
    <property type="entry name" value="DNA breaking-rejoining enzymes"/>
    <property type="match status" value="1"/>
</dbReference>
<keyword evidence="7" id="KW-1185">Reference proteome</keyword>
<comment type="caution">
    <text evidence="6">The sequence shown here is derived from an EMBL/GenBank/DDBJ whole genome shotgun (WGS) entry which is preliminary data.</text>
</comment>
<name>A0A0Q9ZNT2_9FLAO</name>
<evidence type="ECO:0000256" key="2">
    <source>
        <dbReference type="ARBA" id="ARBA00023172"/>
    </source>
</evidence>
<feature type="domain" description="Phage integrase SAM-like" evidence="5">
    <location>
        <begin position="118"/>
        <end position="204"/>
    </location>
</feature>
<sequence>MAINFFLQSKKNPATIYVRLREGRKIDAKTKTKFKIDPELFKQGKVKQLRMKTGASAEIKEEIRKENKALNRLQKDLDSLRSKITSAINNREEYEVVNSGWLKEIVDPPKRDEIPTDLTSYFDYYLKVKGIELKPTTRKKIGVFKNRIEAFQKDYGKVYVNQVDKKIGVALQQWCDKKNYAHNTKLQTLKVLLTICNHAKERGIPTHPELEYITKGLRYQKSKHIHLNLDELDKIAETKLENETLQAARDWLIISCYTAQRVSDFLKFSSKDLVLRDGFHYLRVKQEKTEKPVEIPFMDKALEVIKRRNGEFPPVFSQNVESNKALYNRYIKKVCRIAKLNEEVQRKKRDKKTNRYITETAPKWKAVASHIGRRSFATNFYGKIATPLLRAATGHASERQFLRYVGGTGNHDSTALAGELHTIFSSRNKEPKLEVIKNASNQN</sequence>
<keyword evidence="3" id="KW-0175">Coiled coil</keyword>
<dbReference type="RefSeq" id="WP_057480389.1">
    <property type="nucleotide sequence ID" value="NZ_BMWR01000002.1"/>
</dbReference>
<accession>A0A0Q9ZNT2</accession>
<evidence type="ECO:0000256" key="1">
    <source>
        <dbReference type="ARBA" id="ARBA00023125"/>
    </source>
</evidence>
<dbReference type="InterPro" id="IPR025269">
    <property type="entry name" value="SAM-like_dom"/>
</dbReference>
<dbReference type="Pfam" id="PF00589">
    <property type="entry name" value="Phage_integrase"/>
    <property type="match status" value="1"/>
</dbReference>
<dbReference type="Pfam" id="PF13102">
    <property type="entry name" value="Phage_int_SAM_5"/>
    <property type="match status" value="1"/>
</dbReference>
<dbReference type="Gene3D" id="1.10.150.130">
    <property type="match status" value="1"/>
</dbReference>
<dbReference type="InterPro" id="IPR013762">
    <property type="entry name" value="Integrase-like_cat_sf"/>
</dbReference>
<dbReference type="InterPro" id="IPR010998">
    <property type="entry name" value="Integrase_recombinase_N"/>
</dbReference>
<feature type="domain" description="Tyr recombinase" evidence="4">
    <location>
        <begin position="232"/>
        <end position="405"/>
    </location>
</feature>
<dbReference type="STRING" id="270918.APR42_01490"/>
<dbReference type="InterPro" id="IPR002104">
    <property type="entry name" value="Integrase_catalytic"/>
</dbReference>
<dbReference type="GO" id="GO:0003677">
    <property type="term" value="F:DNA binding"/>
    <property type="evidence" value="ECO:0007669"/>
    <property type="project" value="UniProtKB-KW"/>
</dbReference>
<dbReference type="OrthoDB" id="1493636at2"/>
<organism evidence="6 7">
    <name type="scientific">Salegentibacter mishustinae</name>
    <dbReference type="NCBI Taxonomy" id="270918"/>
    <lineage>
        <taxon>Bacteria</taxon>
        <taxon>Pseudomonadati</taxon>
        <taxon>Bacteroidota</taxon>
        <taxon>Flavobacteriia</taxon>
        <taxon>Flavobacteriales</taxon>
        <taxon>Flavobacteriaceae</taxon>
        <taxon>Salegentibacter</taxon>
    </lineage>
</organism>
<dbReference type="AlphaFoldDB" id="A0A0Q9ZNT2"/>
<proteinExistence type="predicted"/>
<protein>
    <recommendedName>
        <fullName evidence="8">Phage integrase SAM-like domain-containing protein</fullName>
    </recommendedName>
</protein>
<dbReference type="InterPro" id="IPR011010">
    <property type="entry name" value="DNA_brk_join_enz"/>
</dbReference>
<dbReference type="EMBL" id="LKTP01000001">
    <property type="protein sequence ID" value="KRG30567.1"/>
    <property type="molecule type" value="Genomic_DNA"/>
</dbReference>
<feature type="coiled-coil region" evidence="3">
    <location>
        <begin position="56"/>
        <end position="97"/>
    </location>
</feature>
<dbReference type="Proteomes" id="UP000051643">
    <property type="component" value="Unassembled WGS sequence"/>
</dbReference>
<evidence type="ECO:0000259" key="4">
    <source>
        <dbReference type="Pfam" id="PF00589"/>
    </source>
</evidence>
<keyword evidence="2" id="KW-0233">DNA recombination</keyword>
<evidence type="ECO:0000259" key="5">
    <source>
        <dbReference type="Pfam" id="PF13102"/>
    </source>
</evidence>
<evidence type="ECO:0000313" key="7">
    <source>
        <dbReference type="Proteomes" id="UP000051643"/>
    </source>
</evidence>
<reference evidence="6" key="1">
    <citation type="submission" date="2015-10" db="EMBL/GenBank/DDBJ databases">
        <title>Draft genome sequence of Salegentibacter mishustinae KCTC 12263.</title>
        <authorList>
            <person name="Lin W."/>
            <person name="Zheng Q."/>
        </authorList>
    </citation>
    <scope>NUCLEOTIDE SEQUENCE [LARGE SCALE GENOMIC DNA]</scope>
    <source>
        <strain evidence="6">KCTC 12263</strain>
    </source>
</reference>
<dbReference type="Gene3D" id="1.10.443.10">
    <property type="entry name" value="Intergrase catalytic core"/>
    <property type="match status" value="1"/>
</dbReference>